<dbReference type="PANTHER" id="PTHR12197">
    <property type="entry name" value="HISTONE-LYSINE N-METHYLTRANSFERASE SMYD"/>
    <property type="match status" value="1"/>
</dbReference>
<dbReference type="Gene3D" id="2.170.270.10">
    <property type="entry name" value="SET domain"/>
    <property type="match status" value="1"/>
</dbReference>
<dbReference type="InterPro" id="IPR050869">
    <property type="entry name" value="H3K4_H4K5_MeTrfase"/>
</dbReference>
<dbReference type="SMART" id="SM00317">
    <property type="entry name" value="SET"/>
    <property type="match status" value="1"/>
</dbReference>
<dbReference type="PROSITE" id="PS50280">
    <property type="entry name" value="SET"/>
    <property type="match status" value="1"/>
</dbReference>
<evidence type="ECO:0000256" key="2">
    <source>
        <dbReference type="ARBA" id="ARBA00022771"/>
    </source>
</evidence>
<feature type="domain" description="MYND-type" evidence="6">
    <location>
        <begin position="74"/>
        <end position="132"/>
    </location>
</feature>
<evidence type="ECO:0000256" key="1">
    <source>
        <dbReference type="ARBA" id="ARBA00022723"/>
    </source>
</evidence>
<dbReference type="InterPro" id="IPR002893">
    <property type="entry name" value="Znf_MYND"/>
</dbReference>
<name>A0ABR1PDX5_DIAER</name>
<dbReference type="Gene3D" id="1.10.220.160">
    <property type="match status" value="1"/>
</dbReference>
<keyword evidence="1" id="KW-0479">Metal-binding</keyword>
<reference evidence="7 8" key="1">
    <citation type="submission" date="2024-02" db="EMBL/GenBank/DDBJ databases">
        <title>De novo assembly and annotation of 12 fungi associated with fruit tree decline syndrome in Ontario, Canada.</title>
        <authorList>
            <person name="Sulman M."/>
            <person name="Ellouze W."/>
            <person name="Ilyukhin E."/>
        </authorList>
    </citation>
    <scope>NUCLEOTIDE SEQUENCE [LARGE SCALE GENOMIC DNA]</scope>
    <source>
        <strain evidence="7 8">M169</strain>
    </source>
</reference>
<dbReference type="CDD" id="cd20071">
    <property type="entry name" value="SET_SMYD"/>
    <property type="match status" value="1"/>
</dbReference>
<proteinExistence type="predicted"/>
<keyword evidence="3" id="KW-0862">Zinc</keyword>
<accession>A0ABR1PDX5</accession>
<sequence length="566" mass="63742">MAAPRRKPIHEQPKLCDHVLSSVAKSEVSLRIGPSPIPKAGSGLFAVNDIPAGAEIFRSSPLITVAESVYKGICDFCFLNRASSVNPNGHFYGSAEDDVRPEITRCGACRVASYCSKNCQTKAWKSYHKYECAVLRENPTLGSLDQALCRLLFWIKKKVISEDEMRVIVALETEFEAHMESMRQESDDVPEIDRSLEVAQNLHSAIEPGISLSMCRQLYCAIATNALTIRPSELETGYGTSLDLVVSLINHCCDENAHVFFEGRQLRCRAVKDIAAGTEITVCYQDGRQDVLHRRRILKERFFFTCDCSKCKSEMADHVAAAVKRQNHLEVLREAQDDLNKLEHRSTSKFYGSGKTIQTIMDYQNKLLDIEEKVYQGGNWPDHTEPMPSALRALGCMFLELKYVVGLEFVLKGTFYTRTHDGPRWVLDLMGLVKFMIFLSQDQEESLNWTGSGPPQLLGGRFTLRDAARGYIILVCLSGKFTFGVDTKFVQALYHWAGNITECPGHPDIDTEAFSERFKESQDKLLTWAKMKTSRGLELPSKEIIAGFRRDIAMPTMELSQSKTEK</sequence>
<keyword evidence="8" id="KW-1185">Reference proteome</keyword>
<gene>
    <name evidence="7" type="primary">SMYD1</name>
    <name evidence="7" type="ORF">SLS63_004410</name>
</gene>
<keyword evidence="2 4" id="KW-0863">Zinc-finger</keyword>
<evidence type="ECO:0000313" key="8">
    <source>
        <dbReference type="Proteomes" id="UP001430848"/>
    </source>
</evidence>
<dbReference type="Gene3D" id="6.10.140.2220">
    <property type="match status" value="1"/>
</dbReference>
<protein>
    <submittedName>
        <fullName evidence="7">Histone-lysine N-methyltransferase smyd1</fullName>
    </submittedName>
</protein>
<dbReference type="Pfam" id="PF00856">
    <property type="entry name" value="SET"/>
    <property type="match status" value="1"/>
</dbReference>
<dbReference type="SUPFAM" id="SSF82199">
    <property type="entry name" value="SET domain"/>
    <property type="match status" value="1"/>
</dbReference>
<evidence type="ECO:0000313" key="7">
    <source>
        <dbReference type="EMBL" id="KAK7734125.1"/>
    </source>
</evidence>
<dbReference type="EMBL" id="JAKNSF020000016">
    <property type="protein sequence ID" value="KAK7734125.1"/>
    <property type="molecule type" value="Genomic_DNA"/>
</dbReference>
<dbReference type="InterPro" id="IPR046341">
    <property type="entry name" value="SET_dom_sf"/>
</dbReference>
<dbReference type="Pfam" id="PF01753">
    <property type="entry name" value="zf-MYND"/>
    <property type="match status" value="1"/>
</dbReference>
<evidence type="ECO:0000259" key="6">
    <source>
        <dbReference type="PROSITE" id="PS50865"/>
    </source>
</evidence>
<dbReference type="Proteomes" id="UP001430848">
    <property type="component" value="Unassembled WGS sequence"/>
</dbReference>
<organism evidence="7 8">
    <name type="scientific">Diaporthe eres</name>
    <name type="common">Phomopsis oblonga</name>
    <dbReference type="NCBI Taxonomy" id="83184"/>
    <lineage>
        <taxon>Eukaryota</taxon>
        <taxon>Fungi</taxon>
        <taxon>Dikarya</taxon>
        <taxon>Ascomycota</taxon>
        <taxon>Pezizomycotina</taxon>
        <taxon>Sordariomycetes</taxon>
        <taxon>Sordariomycetidae</taxon>
        <taxon>Diaporthales</taxon>
        <taxon>Diaporthaceae</taxon>
        <taxon>Diaporthe</taxon>
        <taxon>Diaporthe eres species complex</taxon>
    </lineage>
</organism>
<feature type="domain" description="SET" evidence="5">
    <location>
        <begin position="28"/>
        <end position="285"/>
    </location>
</feature>
<evidence type="ECO:0000259" key="5">
    <source>
        <dbReference type="PROSITE" id="PS50280"/>
    </source>
</evidence>
<dbReference type="PROSITE" id="PS50865">
    <property type="entry name" value="ZF_MYND_2"/>
    <property type="match status" value="1"/>
</dbReference>
<dbReference type="InterPro" id="IPR001214">
    <property type="entry name" value="SET_dom"/>
</dbReference>
<dbReference type="SUPFAM" id="SSF144232">
    <property type="entry name" value="HIT/MYND zinc finger-like"/>
    <property type="match status" value="1"/>
</dbReference>
<dbReference type="PANTHER" id="PTHR12197:SF273">
    <property type="entry name" value="MYND-TYPE ZINC FINGER PROTEIN SAMB"/>
    <property type="match status" value="1"/>
</dbReference>
<evidence type="ECO:0000256" key="3">
    <source>
        <dbReference type="ARBA" id="ARBA00022833"/>
    </source>
</evidence>
<comment type="caution">
    <text evidence="7">The sequence shown here is derived from an EMBL/GenBank/DDBJ whole genome shotgun (WGS) entry which is preliminary data.</text>
</comment>
<evidence type="ECO:0000256" key="4">
    <source>
        <dbReference type="PROSITE-ProRule" id="PRU00134"/>
    </source>
</evidence>